<dbReference type="Proteomes" id="UP000018144">
    <property type="component" value="Unassembled WGS sequence"/>
</dbReference>
<accession>U4LRL1</accession>
<gene>
    <name evidence="1" type="ORF">PCON_03993</name>
</gene>
<evidence type="ECO:0000313" key="1">
    <source>
        <dbReference type="EMBL" id="CCX34600.1"/>
    </source>
</evidence>
<dbReference type="AlphaFoldDB" id="U4LRL1"/>
<organism evidence="1 2">
    <name type="scientific">Pyronema omphalodes (strain CBS 100304)</name>
    <name type="common">Pyronema confluens</name>
    <dbReference type="NCBI Taxonomy" id="1076935"/>
    <lineage>
        <taxon>Eukaryota</taxon>
        <taxon>Fungi</taxon>
        <taxon>Dikarya</taxon>
        <taxon>Ascomycota</taxon>
        <taxon>Pezizomycotina</taxon>
        <taxon>Pezizomycetes</taxon>
        <taxon>Pezizales</taxon>
        <taxon>Pyronemataceae</taxon>
        <taxon>Pyronema</taxon>
    </lineage>
</organism>
<protein>
    <submittedName>
        <fullName evidence="1">Uncharacterized protein</fullName>
    </submittedName>
</protein>
<name>U4LRL1_PYROM</name>
<dbReference type="EMBL" id="HF936572">
    <property type="protein sequence ID" value="CCX34600.1"/>
    <property type="molecule type" value="Genomic_DNA"/>
</dbReference>
<evidence type="ECO:0000313" key="2">
    <source>
        <dbReference type="Proteomes" id="UP000018144"/>
    </source>
</evidence>
<sequence>MRKRREMRQNSYTEDAISGTHNIIDFKSSYDPEGPYDTYKVNGDIEQAYLDSVDRSYYAELPDCETEEDLQKSIFKQEFQI</sequence>
<proteinExistence type="predicted"/>
<keyword evidence="2" id="KW-1185">Reference proteome</keyword>
<reference evidence="1 2" key="1">
    <citation type="journal article" date="2013" name="PLoS Genet.">
        <title>The genome and development-dependent transcriptomes of Pyronema confluens: a window into fungal evolution.</title>
        <authorList>
            <person name="Traeger S."/>
            <person name="Altegoer F."/>
            <person name="Freitag M."/>
            <person name="Gabaldon T."/>
            <person name="Kempken F."/>
            <person name="Kumar A."/>
            <person name="Marcet-Houben M."/>
            <person name="Poggeler S."/>
            <person name="Stajich J.E."/>
            <person name="Nowrousian M."/>
        </authorList>
    </citation>
    <scope>NUCLEOTIDE SEQUENCE [LARGE SCALE GENOMIC DNA]</scope>
    <source>
        <strain evidence="2">CBS 100304</strain>
        <tissue evidence="1">Vegetative mycelium</tissue>
    </source>
</reference>